<reference evidence="2 3" key="1">
    <citation type="submission" date="2007-06" db="EMBL/GenBank/DDBJ databases">
        <authorList>
            <person name="Shimkets L."/>
            <person name="Ferriera S."/>
            <person name="Johnson J."/>
            <person name="Kravitz S."/>
            <person name="Beeson K."/>
            <person name="Sutton G."/>
            <person name="Rogers Y.-H."/>
            <person name="Friedman R."/>
            <person name="Frazier M."/>
            <person name="Venter J.C."/>
        </authorList>
    </citation>
    <scope>NUCLEOTIDE SEQUENCE [LARGE SCALE GENOMIC DNA]</scope>
    <source>
        <strain evidence="2 3">SIR-1</strain>
    </source>
</reference>
<feature type="compositionally biased region" description="Polar residues" evidence="1">
    <location>
        <begin position="58"/>
        <end position="74"/>
    </location>
</feature>
<dbReference type="AntiFam" id="ANF00109">
    <property type="entry name" value="Shadow ORF (opposite afsK)"/>
</dbReference>
<evidence type="ECO:0000256" key="1">
    <source>
        <dbReference type="SAM" id="MobiDB-lite"/>
    </source>
</evidence>
<protein>
    <submittedName>
        <fullName evidence="2">Uncharacterized protein</fullName>
    </submittedName>
</protein>
<keyword evidence="3" id="KW-1185">Reference proteome</keyword>
<gene>
    <name evidence="2" type="ORF">PPSIR1_27553</name>
</gene>
<accession>A6G4S5</accession>
<name>A6G4S5_9BACT</name>
<feature type="compositionally biased region" description="Low complexity" evidence="1">
    <location>
        <begin position="78"/>
        <end position="90"/>
    </location>
</feature>
<dbReference type="AlphaFoldDB" id="A6G4S5"/>
<dbReference type="Proteomes" id="UP000005801">
    <property type="component" value="Unassembled WGS sequence"/>
</dbReference>
<dbReference type="EMBL" id="ABCS01000022">
    <property type="protein sequence ID" value="EDM79195.1"/>
    <property type="molecule type" value="Genomic_DNA"/>
</dbReference>
<evidence type="ECO:0000313" key="2">
    <source>
        <dbReference type="EMBL" id="EDM79195.1"/>
    </source>
</evidence>
<dbReference type="STRING" id="391625.PPSIR1_27553"/>
<comment type="caution">
    <text evidence="2">The sequence shown here is derived from an EMBL/GenBank/DDBJ whole genome shotgun (WGS) entry which is preliminary data.</text>
</comment>
<feature type="region of interest" description="Disordered" evidence="1">
    <location>
        <begin position="23"/>
        <end position="42"/>
    </location>
</feature>
<feature type="region of interest" description="Disordered" evidence="1">
    <location>
        <begin position="56"/>
        <end position="123"/>
    </location>
</feature>
<evidence type="ECO:0000313" key="3">
    <source>
        <dbReference type="Proteomes" id="UP000005801"/>
    </source>
</evidence>
<organism evidence="2 3">
    <name type="scientific">Plesiocystis pacifica SIR-1</name>
    <dbReference type="NCBI Taxonomy" id="391625"/>
    <lineage>
        <taxon>Bacteria</taxon>
        <taxon>Pseudomonadati</taxon>
        <taxon>Myxococcota</taxon>
        <taxon>Polyangia</taxon>
        <taxon>Nannocystales</taxon>
        <taxon>Nannocystaceae</taxon>
        <taxon>Plesiocystis</taxon>
    </lineage>
</organism>
<proteinExistence type="predicted"/>
<sequence length="123" mass="13062">MPISEPIRSAVVRGQAQALKLSLRGAEEQAPSPSASSVRPSLLTVGSGWAPEIRAMPKSSTRACPSQPTSTFSGLKSRCTTPATWAAARPRPAPMNTGKASRQVRSTRSHSRMLWPSTSSMAM</sequence>